<protein>
    <submittedName>
        <fullName evidence="4">Uncharacterized protein</fullName>
    </submittedName>
</protein>
<feature type="compositionally biased region" description="Polar residues" evidence="2">
    <location>
        <begin position="105"/>
        <end position="119"/>
    </location>
</feature>
<keyword evidence="5" id="KW-1185">Reference proteome</keyword>
<gene>
    <name evidence="4" type="ORF">BDY17DRAFT_95745</name>
</gene>
<dbReference type="AlphaFoldDB" id="A0A6A6PZ76"/>
<feature type="compositionally biased region" description="Polar residues" evidence="2">
    <location>
        <begin position="51"/>
        <end position="60"/>
    </location>
</feature>
<keyword evidence="3" id="KW-0472">Membrane</keyword>
<name>A0A6A6PZ76_9PEZI</name>
<dbReference type="Proteomes" id="UP000799767">
    <property type="component" value="Unassembled WGS sequence"/>
</dbReference>
<feature type="coiled-coil region" evidence="1">
    <location>
        <begin position="246"/>
        <end position="298"/>
    </location>
</feature>
<evidence type="ECO:0000256" key="2">
    <source>
        <dbReference type="SAM" id="MobiDB-lite"/>
    </source>
</evidence>
<feature type="region of interest" description="Disordered" evidence="2">
    <location>
        <begin position="51"/>
        <end position="147"/>
    </location>
</feature>
<dbReference type="GeneID" id="54479875"/>
<dbReference type="RefSeq" id="XP_033591613.1">
    <property type="nucleotide sequence ID" value="XM_033738874.1"/>
</dbReference>
<organism evidence="4 5">
    <name type="scientific">Neohortaea acidophila</name>
    <dbReference type="NCBI Taxonomy" id="245834"/>
    <lineage>
        <taxon>Eukaryota</taxon>
        <taxon>Fungi</taxon>
        <taxon>Dikarya</taxon>
        <taxon>Ascomycota</taxon>
        <taxon>Pezizomycotina</taxon>
        <taxon>Dothideomycetes</taxon>
        <taxon>Dothideomycetidae</taxon>
        <taxon>Mycosphaerellales</taxon>
        <taxon>Teratosphaeriaceae</taxon>
        <taxon>Neohortaea</taxon>
    </lineage>
</organism>
<feature type="compositionally biased region" description="Polar residues" evidence="2">
    <location>
        <begin position="77"/>
        <end position="86"/>
    </location>
</feature>
<keyword evidence="3" id="KW-1133">Transmembrane helix</keyword>
<reference evidence="4" key="1">
    <citation type="journal article" date="2020" name="Stud. Mycol.">
        <title>101 Dothideomycetes genomes: a test case for predicting lifestyles and emergence of pathogens.</title>
        <authorList>
            <person name="Haridas S."/>
            <person name="Albert R."/>
            <person name="Binder M."/>
            <person name="Bloem J."/>
            <person name="Labutti K."/>
            <person name="Salamov A."/>
            <person name="Andreopoulos B."/>
            <person name="Baker S."/>
            <person name="Barry K."/>
            <person name="Bills G."/>
            <person name="Bluhm B."/>
            <person name="Cannon C."/>
            <person name="Castanera R."/>
            <person name="Culley D."/>
            <person name="Daum C."/>
            <person name="Ezra D."/>
            <person name="Gonzalez J."/>
            <person name="Henrissat B."/>
            <person name="Kuo A."/>
            <person name="Liang C."/>
            <person name="Lipzen A."/>
            <person name="Lutzoni F."/>
            <person name="Magnuson J."/>
            <person name="Mondo S."/>
            <person name="Nolan M."/>
            <person name="Ohm R."/>
            <person name="Pangilinan J."/>
            <person name="Park H.-J."/>
            <person name="Ramirez L."/>
            <person name="Alfaro M."/>
            <person name="Sun H."/>
            <person name="Tritt A."/>
            <person name="Yoshinaga Y."/>
            <person name="Zwiers L.-H."/>
            <person name="Turgeon B."/>
            <person name="Goodwin S."/>
            <person name="Spatafora J."/>
            <person name="Crous P."/>
            <person name="Grigoriev I."/>
        </authorList>
    </citation>
    <scope>NUCLEOTIDE SEQUENCE</scope>
    <source>
        <strain evidence="4">CBS 113389</strain>
    </source>
</reference>
<sequence>MATIAGTGRWKRCEANKVHRSEAEAASCPACHNALPTVTRQRKPAAIRHMSATNSTTNIDDQAPIIPDSWPSPSPSGATTSDSTFSALLDSPPLSPRTPLPTSSATANAYPTPQPSHTKSLFGAFQPAVSPTPSFTVRDDSPSPGPSLSHTGNFFANLFRQTSQSPNHEAYFPTSERRNAIAPEIDGFQNFEHDIIQQGQEESTTQPDILPEMATMHPQVNTPALAPTAPPPISATTDLATLHATRKTLTTNLQAATALINRLRTRETFALQERDRARENAAATREELQALRAERRREYFASIKVRCVLALIVVGCVLGLLNAANRWLYWEEFEWVRRRTGEVLGI</sequence>
<proteinExistence type="predicted"/>
<evidence type="ECO:0000313" key="5">
    <source>
        <dbReference type="Proteomes" id="UP000799767"/>
    </source>
</evidence>
<keyword evidence="1" id="KW-0175">Coiled coil</keyword>
<feature type="transmembrane region" description="Helical" evidence="3">
    <location>
        <begin position="305"/>
        <end position="324"/>
    </location>
</feature>
<evidence type="ECO:0000256" key="1">
    <source>
        <dbReference type="SAM" id="Coils"/>
    </source>
</evidence>
<dbReference type="EMBL" id="MU001633">
    <property type="protein sequence ID" value="KAF2485044.1"/>
    <property type="molecule type" value="Genomic_DNA"/>
</dbReference>
<evidence type="ECO:0000313" key="4">
    <source>
        <dbReference type="EMBL" id="KAF2485044.1"/>
    </source>
</evidence>
<accession>A0A6A6PZ76</accession>
<keyword evidence="3" id="KW-0812">Transmembrane</keyword>
<evidence type="ECO:0000256" key="3">
    <source>
        <dbReference type="SAM" id="Phobius"/>
    </source>
</evidence>